<dbReference type="InterPro" id="IPR009560">
    <property type="entry name" value="DUF1176"/>
</dbReference>
<evidence type="ECO:0000313" key="1">
    <source>
        <dbReference type="EMBL" id="PYB72830.1"/>
    </source>
</evidence>
<dbReference type="Pfam" id="PF06674">
    <property type="entry name" value="DUF1176"/>
    <property type="match status" value="1"/>
</dbReference>
<comment type="caution">
    <text evidence="1">The sequence shown here is derived from an EMBL/GenBank/DDBJ whole genome shotgun (WGS) entry which is preliminary data.</text>
</comment>
<dbReference type="EMBL" id="QJRO01000038">
    <property type="protein sequence ID" value="PYB72830.1"/>
    <property type="molecule type" value="Genomic_DNA"/>
</dbReference>
<sequence length="411" mass="44546">MPRTTIPAVAGSRKAGATMACACACSGCHGWTAVPKWAPTVGRCSGAVKVERVKRTSGITPWQWMKHPRVALLLTLMTPSVVQAESAQAPLEAVPMYRQIKDWAVGCDNTRACTAVMAIDDDLMAGLQTIIRREAGPQGALELTLRVGPAFAEQVLLDGQALSANWQRIQLEYDFDLLLEDDEALALIRRLRNGTRLSSLTEDGELVASLQGLSGALLAIDAVQGRVGHADALVKVGDAPAADVPGAPDTVVLPQFIAAPRMSDEQAHEIGRVVKGQANVEGDVPGMSNSHYEVHPLDAANVLVILNVGCSGEFCANYLYRVSRAAPYQISEMAFEVPTPLLAPRLSGHVAFDAQSGQLFATDKSQVERGCGLIQQWRYDGERMRPERVARLDRCGYVKPQFWPVLWRVQE</sequence>
<reference evidence="1 2" key="1">
    <citation type="submission" date="2018-06" db="EMBL/GenBank/DDBJ databases">
        <title>Pseudomonas diversity within urban Lake Michigan freshwaters.</title>
        <authorList>
            <person name="Batrich M."/>
            <person name="Hatzopoulos T."/>
            <person name="Putonti C."/>
        </authorList>
    </citation>
    <scope>NUCLEOTIDE SEQUENCE [LARGE SCALE GENOMIC DNA]</scope>
    <source>
        <strain evidence="1 2">LBp-160603</strain>
    </source>
</reference>
<gene>
    <name evidence="1" type="ORF">DMX07_25980</name>
</gene>
<accession>A0A2V4HNG6</accession>
<dbReference type="Proteomes" id="UP000247620">
    <property type="component" value="Unassembled WGS sequence"/>
</dbReference>
<evidence type="ECO:0000313" key="2">
    <source>
        <dbReference type="Proteomes" id="UP000247620"/>
    </source>
</evidence>
<name>A0A2V4HNG6_9PSED</name>
<dbReference type="AlphaFoldDB" id="A0A2V4HNG6"/>
<organism evidence="1 2">
    <name type="scientific">Pseudomonas soli</name>
    <dbReference type="NCBI Taxonomy" id="1306993"/>
    <lineage>
        <taxon>Bacteria</taxon>
        <taxon>Pseudomonadati</taxon>
        <taxon>Pseudomonadota</taxon>
        <taxon>Gammaproteobacteria</taxon>
        <taxon>Pseudomonadales</taxon>
        <taxon>Pseudomonadaceae</taxon>
        <taxon>Pseudomonas</taxon>
    </lineage>
</organism>
<proteinExistence type="predicted"/>
<evidence type="ECO:0008006" key="3">
    <source>
        <dbReference type="Google" id="ProtNLM"/>
    </source>
</evidence>
<protein>
    <recommendedName>
        <fullName evidence="3">DUF1176 domain-containing protein</fullName>
    </recommendedName>
</protein>